<dbReference type="Proteomes" id="UP000887116">
    <property type="component" value="Unassembled WGS sequence"/>
</dbReference>
<feature type="domain" description="Paired" evidence="9">
    <location>
        <begin position="8"/>
        <end position="134"/>
    </location>
</feature>
<evidence type="ECO:0000256" key="1">
    <source>
        <dbReference type="ARBA" id="ARBA00004123"/>
    </source>
</evidence>
<dbReference type="PANTHER" id="PTHR45636:SF41">
    <property type="entry name" value="PAIRED BOX PROTEIN PAX-6-RELATED"/>
    <property type="match status" value="1"/>
</dbReference>
<keyword evidence="6" id="KW-0804">Transcription</keyword>
<dbReference type="InterPro" id="IPR009057">
    <property type="entry name" value="Homeodomain-like_sf"/>
</dbReference>
<evidence type="ECO:0000259" key="9">
    <source>
        <dbReference type="PROSITE" id="PS51057"/>
    </source>
</evidence>
<evidence type="ECO:0000256" key="3">
    <source>
        <dbReference type="ARBA" id="ARBA00022724"/>
    </source>
</evidence>
<evidence type="ECO:0000256" key="4">
    <source>
        <dbReference type="ARBA" id="ARBA00023015"/>
    </source>
</evidence>
<keyword evidence="5" id="KW-0238">DNA-binding</keyword>
<evidence type="ECO:0000256" key="5">
    <source>
        <dbReference type="ARBA" id="ARBA00023125"/>
    </source>
</evidence>
<dbReference type="SMART" id="SM00351">
    <property type="entry name" value="PAX"/>
    <property type="match status" value="1"/>
</dbReference>
<evidence type="ECO:0000313" key="10">
    <source>
        <dbReference type="EMBL" id="GFR21487.1"/>
    </source>
</evidence>
<organism evidence="10 11">
    <name type="scientific">Trichonephila clavata</name>
    <name type="common">Joro spider</name>
    <name type="synonym">Nephila clavata</name>
    <dbReference type="NCBI Taxonomy" id="2740835"/>
    <lineage>
        <taxon>Eukaryota</taxon>
        <taxon>Metazoa</taxon>
        <taxon>Ecdysozoa</taxon>
        <taxon>Arthropoda</taxon>
        <taxon>Chelicerata</taxon>
        <taxon>Arachnida</taxon>
        <taxon>Araneae</taxon>
        <taxon>Araneomorphae</taxon>
        <taxon>Entelegynae</taxon>
        <taxon>Araneoidea</taxon>
        <taxon>Nephilidae</taxon>
        <taxon>Trichonephila</taxon>
    </lineage>
</organism>
<name>A0A8X6LUV0_TRICU</name>
<dbReference type="PRINTS" id="PR00027">
    <property type="entry name" value="PAIREDBOX"/>
</dbReference>
<dbReference type="InterPro" id="IPR043565">
    <property type="entry name" value="PAX_fam"/>
</dbReference>
<protein>
    <submittedName>
        <fullName evidence="10">Paired box protein Pax-8</fullName>
    </submittedName>
</protein>
<sequence>MVFPFLSGQGGINQLGGAFANGKPLPFHVRLRILELALYGYRPCDISRHLLVSHGCVSKILTRFAETGSILPGAIGGSKPRVSTPLVIAKIRQYKNENASLFAWEIREKLLFDGICPRDSLPSVSSINRILRRSPKAGSSKRENTSSQSATDDNNRPRLIKENISFVSNEIPLARNISPTSSEALPSFEDLKEELNSSQLLASRTDASDVMNEKDERVLLKQPRHHKRTFYIKDILDLRLT</sequence>
<dbReference type="AlphaFoldDB" id="A0A8X6LUV0"/>
<keyword evidence="7" id="KW-0539">Nucleus</keyword>
<accession>A0A8X6LUV0</accession>
<evidence type="ECO:0000313" key="11">
    <source>
        <dbReference type="Proteomes" id="UP000887116"/>
    </source>
</evidence>
<dbReference type="GO" id="GO:0000978">
    <property type="term" value="F:RNA polymerase II cis-regulatory region sequence-specific DNA binding"/>
    <property type="evidence" value="ECO:0007669"/>
    <property type="project" value="TreeGrafter"/>
</dbReference>
<dbReference type="InterPro" id="IPR001523">
    <property type="entry name" value="Paired_dom"/>
</dbReference>
<proteinExistence type="predicted"/>
<comment type="subcellular location">
    <subcellularLocation>
        <location evidence="1">Nucleus</location>
    </subcellularLocation>
</comment>
<dbReference type="PANTHER" id="PTHR45636">
    <property type="entry name" value="PAIRED BOX PROTEIN PAX-6-RELATED-RELATED"/>
    <property type="match status" value="1"/>
</dbReference>
<keyword evidence="3" id="KW-0563">Paired box</keyword>
<evidence type="ECO:0000256" key="6">
    <source>
        <dbReference type="ARBA" id="ARBA00023163"/>
    </source>
</evidence>
<reference evidence="10" key="1">
    <citation type="submission" date="2020-07" db="EMBL/GenBank/DDBJ databases">
        <title>Multicomponent nature underlies the extraordinary mechanical properties of spider dragline silk.</title>
        <authorList>
            <person name="Kono N."/>
            <person name="Nakamura H."/>
            <person name="Mori M."/>
            <person name="Yoshida Y."/>
            <person name="Ohtoshi R."/>
            <person name="Malay A.D."/>
            <person name="Moran D.A.P."/>
            <person name="Tomita M."/>
            <person name="Numata K."/>
            <person name="Arakawa K."/>
        </authorList>
    </citation>
    <scope>NUCLEOTIDE SEQUENCE</scope>
</reference>
<dbReference type="PROSITE" id="PS51057">
    <property type="entry name" value="PAIRED_2"/>
    <property type="match status" value="1"/>
</dbReference>
<feature type="region of interest" description="Disordered" evidence="8">
    <location>
        <begin position="132"/>
        <end position="155"/>
    </location>
</feature>
<dbReference type="InterPro" id="IPR043182">
    <property type="entry name" value="PAIRED_DNA-bd_dom"/>
</dbReference>
<dbReference type="Pfam" id="PF00292">
    <property type="entry name" value="PAX"/>
    <property type="match status" value="1"/>
</dbReference>
<dbReference type="GO" id="GO:0000981">
    <property type="term" value="F:DNA-binding transcription factor activity, RNA polymerase II-specific"/>
    <property type="evidence" value="ECO:0007669"/>
    <property type="project" value="TreeGrafter"/>
</dbReference>
<evidence type="ECO:0000256" key="8">
    <source>
        <dbReference type="SAM" id="MobiDB-lite"/>
    </source>
</evidence>
<evidence type="ECO:0000256" key="2">
    <source>
        <dbReference type="ARBA" id="ARBA00022473"/>
    </source>
</evidence>
<dbReference type="OrthoDB" id="3225452at2759"/>
<dbReference type="GO" id="GO:0005634">
    <property type="term" value="C:nucleus"/>
    <property type="evidence" value="ECO:0007669"/>
    <property type="project" value="UniProtKB-SubCell"/>
</dbReference>
<dbReference type="SUPFAM" id="SSF46689">
    <property type="entry name" value="Homeodomain-like"/>
    <property type="match status" value="1"/>
</dbReference>
<keyword evidence="2" id="KW-0217">Developmental protein</keyword>
<evidence type="ECO:0000256" key="7">
    <source>
        <dbReference type="ARBA" id="ARBA00023242"/>
    </source>
</evidence>
<dbReference type="PROSITE" id="PS00034">
    <property type="entry name" value="PAIRED_1"/>
    <property type="match status" value="1"/>
</dbReference>
<dbReference type="InterPro" id="IPR036388">
    <property type="entry name" value="WH-like_DNA-bd_sf"/>
</dbReference>
<keyword evidence="4" id="KW-0805">Transcription regulation</keyword>
<comment type="caution">
    <text evidence="10">The sequence shown here is derived from an EMBL/GenBank/DDBJ whole genome shotgun (WGS) entry which is preliminary data.</text>
</comment>
<dbReference type="FunFam" id="1.10.10.10:FF:000003">
    <property type="entry name" value="Paired box protein Pax-6"/>
    <property type="match status" value="1"/>
</dbReference>
<keyword evidence="11" id="KW-1185">Reference proteome</keyword>
<gene>
    <name evidence="10" type="primary">pax8</name>
    <name evidence="10" type="ORF">TNCT_266121</name>
</gene>
<dbReference type="EMBL" id="BMAO01037952">
    <property type="protein sequence ID" value="GFR21487.1"/>
    <property type="molecule type" value="Genomic_DNA"/>
</dbReference>
<dbReference type="Gene3D" id="1.10.10.10">
    <property type="entry name" value="Winged helix-like DNA-binding domain superfamily/Winged helix DNA-binding domain"/>
    <property type="match status" value="2"/>
</dbReference>